<name>K2SQF3_MACPH</name>
<dbReference type="OrthoDB" id="3945176at2759"/>
<proteinExistence type="predicted"/>
<protein>
    <submittedName>
        <fullName evidence="2">Uncharacterized protein</fullName>
    </submittedName>
</protein>
<organism evidence="2 3">
    <name type="scientific">Macrophomina phaseolina (strain MS6)</name>
    <name type="common">Charcoal rot fungus</name>
    <dbReference type="NCBI Taxonomy" id="1126212"/>
    <lineage>
        <taxon>Eukaryota</taxon>
        <taxon>Fungi</taxon>
        <taxon>Dikarya</taxon>
        <taxon>Ascomycota</taxon>
        <taxon>Pezizomycotina</taxon>
        <taxon>Dothideomycetes</taxon>
        <taxon>Dothideomycetes incertae sedis</taxon>
        <taxon>Botryosphaeriales</taxon>
        <taxon>Botryosphaeriaceae</taxon>
        <taxon>Macrophomina</taxon>
    </lineage>
</organism>
<dbReference type="HOGENOM" id="CLU_627097_0_0_1"/>
<accession>K2SQF3</accession>
<dbReference type="InParanoid" id="K2SQF3"/>
<feature type="compositionally biased region" description="Low complexity" evidence="1">
    <location>
        <begin position="206"/>
        <end position="216"/>
    </location>
</feature>
<feature type="compositionally biased region" description="Polar residues" evidence="1">
    <location>
        <begin position="262"/>
        <end position="272"/>
    </location>
</feature>
<dbReference type="Proteomes" id="UP000007129">
    <property type="component" value="Unassembled WGS sequence"/>
</dbReference>
<evidence type="ECO:0000313" key="3">
    <source>
        <dbReference type="Proteomes" id="UP000007129"/>
    </source>
</evidence>
<gene>
    <name evidence="2" type="ORF">MPH_03809</name>
</gene>
<sequence length="437" mass="47226">MIHNTDLPLDPPLLTNGADPVILTYDSNGSQCSLISTAGTCDFVYRGRALDLTQDDNEKYLPSHPDKHPSTLFNALGKSSNASSDDILADAVHDDCTYKPPRSNDGVEMVKLQDWVKQNLKGYNLNDAFWTPLTKLLKCVDNLWVGDGNSDGTNKRAYYALTIRAVRFEDIKVLGVEDLFWHTEWWTAEHTDAVATSSSATKDLLSSYRRPSSYQSPDDEPPTPTTPPSSRRQSGLADSSDEEPPSPSPSGHRRNLHVDVLRTNTLNSNHSTPAGYISSPPGQFTSPTTPTSCTLSPGDDFADFEPPIPPLRFDRPAKPRSPYEISSSSCPPCPAPPPIRIMAPLAGPGTLFSRDGVAKVMNVMVAGAWFPDFGRGGAQEVAVFAPERGEMAVWMKGAGYGPCYAAPTVGCMGGRDRVFVSMVVGTEEQVGALAGGF</sequence>
<evidence type="ECO:0000313" key="2">
    <source>
        <dbReference type="EMBL" id="EKG18925.1"/>
    </source>
</evidence>
<dbReference type="VEuPathDB" id="FungiDB:MPH_03809"/>
<evidence type="ECO:0000256" key="1">
    <source>
        <dbReference type="SAM" id="MobiDB-lite"/>
    </source>
</evidence>
<reference evidence="2 3" key="1">
    <citation type="journal article" date="2012" name="BMC Genomics">
        <title>Tools to kill: Genome of one of the most destructive plant pathogenic fungi Macrophomina phaseolina.</title>
        <authorList>
            <person name="Islam M.S."/>
            <person name="Haque M.S."/>
            <person name="Islam M.M."/>
            <person name="Emdad E.M."/>
            <person name="Halim A."/>
            <person name="Hossen Q.M.M."/>
            <person name="Hossain M.Z."/>
            <person name="Ahmed B."/>
            <person name="Rahim S."/>
            <person name="Rahman M.S."/>
            <person name="Alam M.M."/>
            <person name="Hou S."/>
            <person name="Wan X."/>
            <person name="Saito J.A."/>
            <person name="Alam M."/>
        </authorList>
    </citation>
    <scope>NUCLEOTIDE SEQUENCE [LARGE SCALE GENOMIC DNA]</scope>
    <source>
        <strain evidence="2 3">MS6</strain>
    </source>
</reference>
<feature type="region of interest" description="Disordered" evidence="1">
    <location>
        <begin position="206"/>
        <end position="293"/>
    </location>
</feature>
<dbReference type="EMBL" id="AHHD01000169">
    <property type="protein sequence ID" value="EKG18925.1"/>
    <property type="molecule type" value="Genomic_DNA"/>
</dbReference>
<comment type="caution">
    <text evidence="2">The sequence shown here is derived from an EMBL/GenBank/DDBJ whole genome shotgun (WGS) entry which is preliminary data.</text>
</comment>
<dbReference type="AlphaFoldDB" id="K2SQF3"/>